<keyword evidence="2" id="KW-1185">Reference proteome</keyword>
<dbReference type="STRING" id="44251.PDUR_18325"/>
<protein>
    <recommendedName>
        <fullName evidence="3">DUF2971 domain-containing protein</fullName>
    </recommendedName>
</protein>
<organism evidence="1 2">
    <name type="scientific">Paenibacillus durus</name>
    <name type="common">Paenibacillus azotofixans</name>
    <dbReference type="NCBI Taxonomy" id="44251"/>
    <lineage>
        <taxon>Bacteria</taxon>
        <taxon>Bacillati</taxon>
        <taxon>Bacillota</taxon>
        <taxon>Bacilli</taxon>
        <taxon>Bacillales</taxon>
        <taxon>Paenibacillaceae</taxon>
        <taxon>Paenibacillus</taxon>
    </lineage>
</organism>
<dbReference type="OrthoDB" id="2451827at2"/>
<dbReference type="RefSeq" id="WP_042207455.1">
    <property type="nucleotide sequence ID" value="NZ_CP009288.1"/>
</dbReference>
<accession>A0A089HNS4</accession>
<dbReference type="eggNOG" id="ENOG5033BJQ">
    <property type="taxonomic scope" value="Bacteria"/>
</dbReference>
<dbReference type="Proteomes" id="UP000029409">
    <property type="component" value="Chromosome"/>
</dbReference>
<name>A0A089HNS4_PAEDU</name>
<evidence type="ECO:0000313" key="2">
    <source>
        <dbReference type="Proteomes" id="UP000029409"/>
    </source>
</evidence>
<gene>
    <name evidence="1" type="ORF">PDUR_18325</name>
</gene>
<reference evidence="1 2" key="1">
    <citation type="submission" date="2014-08" db="EMBL/GenBank/DDBJ databases">
        <title>Comparative genomics of the Paenibacillus odorifer group.</title>
        <authorList>
            <person name="den Bakker H.C."/>
            <person name="Tsai Y.-C."/>
            <person name="Martin N."/>
            <person name="Korlach J."/>
            <person name="Wiedmann M."/>
        </authorList>
    </citation>
    <scope>NUCLEOTIDE SEQUENCE [LARGE SCALE GENOMIC DNA]</scope>
    <source>
        <strain evidence="1 2">DSM 1735</strain>
    </source>
</reference>
<sequence>MSYDKDKWERRLHNRTDMSSSLVHLTKRNGSPSNVHNLVKILEDRCIRGSEKSTGFIVGDSPAVCFQDAPLSGISQNVYHEGVYRKELGGKLRYSANGLCFYKLYIYRQGGRPCFYEQSEVAKKLLPPSDWWRIVDFDLSNSKKITDWTHEREWRVKGDFKFDLSAVTVILGHREQYREFTKMVDKSILEQLQGVVVLSQVL</sequence>
<dbReference type="KEGG" id="pdu:PDUR_18325"/>
<dbReference type="EMBL" id="CP009288">
    <property type="protein sequence ID" value="AIQ13651.1"/>
    <property type="molecule type" value="Genomic_DNA"/>
</dbReference>
<evidence type="ECO:0000313" key="1">
    <source>
        <dbReference type="EMBL" id="AIQ13651.1"/>
    </source>
</evidence>
<proteinExistence type="predicted"/>
<dbReference type="AlphaFoldDB" id="A0A089HNS4"/>
<evidence type="ECO:0008006" key="3">
    <source>
        <dbReference type="Google" id="ProtNLM"/>
    </source>
</evidence>